<dbReference type="OrthoDB" id="3938221at2759"/>
<gene>
    <name evidence="2" type="ORF">MBM_03341</name>
</gene>
<evidence type="ECO:0000313" key="2">
    <source>
        <dbReference type="EMBL" id="EKD18348.1"/>
    </source>
</evidence>
<accession>K1XC49</accession>
<dbReference type="AlphaFoldDB" id="K1XC49"/>
<dbReference type="Proteomes" id="UP000006753">
    <property type="component" value="Unassembled WGS sequence"/>
</dbReference>
<protein>
    <submittedName>
        <fullName evidence="2">Uncharacterized protein</fullName>
    </submittedName>
</protein>
<sequence>MSVSTPARPHFILGHAFTLDKLRLRTAEMKFAAAAAPTRTTRRRSTLRWHTTESARAQALAVRGDASAKSAAAATGERRHEQQRGRGSRGGTADGEEEGLGRVRFASAAAQPARVAAEFADVPIEGEEEIEVGDQQKFSETELKLLCQREADEQIRAAYTRVAGFPCHGETGPRVERLWKLPTRSGGCQARGWRSYRLRGRAGGMEND</sequence>
<feature type="region of interest" description="Disordered" evidence="1">
    <location>
        <begin position="61"/>
        <end position="99"/>
    </location>
</feature>
<evidence type="ECO:0000313" key="3">
    <source>
        <dbReference type="Proteomes" id="UP000006753"/>
    </source>
</evidence>
<dbReference type="HOGENOM" id="CLU_1245478_0_0_1"/>
<dbReference type="EMBL" id="JH921433">
    <property type="protein sequence ID" value="EKD18348.1"/>
    <property type="molecule type" value="Genomic_DNA"/>
</dbReference>
<keyword evidence="3" id="KW-1185">Reference proteome</keyword>
<organism evidence="2 3">
    <name type="scientific">Marssonina brunnea f. sp. multigermtubi (strain MB_m1)</name>
    <name type="common">Marssonina leaf spot fungus</name>
    <dbReference type="NCBI Taxonomy" id="1072389"/>
    <lineage>
        <taxon>Eukaryota</taxon>
        <taxon>Fungi</taxon>
        <taxon>Dikarya</taxon>
        <taxon>Ascomycota</taxon>
        <taxon>Pezizomycotina</taxon>
        <taxon>Leotiomycetes</taxon>
        <taxon>Helotiales</taxon>
        <taxon>Drepanopezizaceae</taxon>
        <taxon>Drepanopeziza</taxon>
    </lineage>
</organism>
<evidence type="ECO:0000256" key="1">
    <source>
        <dbReference type="SAM" id="MobiDB-lite"/>
    </source>
</evidence>
<dbReference type="OMA" id="AHTARCK"/>
<dbReference type="InParanoid" id="K1XC49"/>
<name>K1XC49_MARBU</name>
<proteinExistence type="predicted"/>
<dbReference type="KEGG" id="mbe:MBM_03341"/>
<dbReference type="GeneID" id="18759276"/>
<reference evidence="2 3" key="1">
    <citation type="journal article" date="2012" name="BMC Genomics">
        <title>Sequencing the genome of Marssonina brunnea reveals fungus-poplar co-evolution.</title>
        <authorList>
            <person name="Zhu S."/>
            <person name="Cao Y.-Z."/>
            <person name="Jiang C."/>
            <person name="Tan B.-Y."/>
            <person name="Wang Z."/>
            <person name="Feng S."/>
            <person name="Zhang L."/>
            <person name="Su X.-H."/>
            <person name="Brejova B."/>
            <person name="Vinar T."/>
            <person name="Xu M."/>
            <person name="Wang M.-X."/>
            <person name="Zhang S.-G."/>
            <person name="Huang M.-R."/>
            <person name="Wu R."/>
            <person name="Zhou Y."/>
        </authorList>
    </citation>
    <scope>NUCLEOTIDE SEQUENCE [LARGE SCALE GENOMIC DNA]</scope>
    <source>
        <strain evidence="2 3">MB_m1</strain>
    </source>
</reference>